<dbReference type="EMBL" id="BPLR01014185">
    <property type="protein sequence ID" value="GIY66997.1"/>
    <property type="molecule type" value="Genomic_DNA"/>
</dbReference>
<comment type="caution">
    <text evidence="1">The sequence shown here is derived from an EMBL/GenBank/DDBJ whole genome shotgun (WGS) entry which is preliminary data.</text>
</comment>
<organism evidence="1 2">
    <name type="scientific">Caerostris extrusa</name>
    <name type="common">Bark spider</name>
    <name type="synonym">Caerostris bankana</name>
    <dbReference type="NCBI Taxonomy" id="172846"/>
    <lineage>
        <taxon>Eukaryota</taxon>
        <taxon>Metazoa</taxon>
        <taxon>Ecdysozoa</taxon>
        <taxon>Arthropoda</taxon>
        <taxon>Chelicerata</taxon>
        <taxon>Arachnida</taxon>
        <taxon>Araneae</taxon>
        <taxon>Araneomorphae</taxon>
        <taxon>Entelegynae</taxon>
        <taxon>Araneoidea</taxon>
        <taxon>Araneidae</taxon>
        <taxon>Caerostris</taxon>
    </lineage>
</organism>
<proteinExistence type="predicted"/>
<gene>
    <name evidence="1" type="ORF">CEXT_553511</name>
</gene>
<sequence>MLMGLGRWVALGRALCSLHSTPDNPLFAGGGQGGSRICKRIPLFNRFSITVSNRGGFFCFPAGVYDGAILAKRVRQTHRNKEKSCVFIGFVGSRRQIGFRFRRVSRVI</sequence>
<evidence type="ECO:0000313" key="2">
    <source>
        <dbReference type="Proteomes" id="UP001054945"/>
    </source>
</evidence>
<evidence type="ECO:0008006" key="3">
    <source>
        <dbReference type="Google" id="ProtNLM"/>
    </source>
</evidence>
<protein>
    <recommendedName>
        <fullName evidence="3">Secreted protein</fullName>
    </recommendedName>
</protein>
<accession>A0AAV4V9N5</accession>
<reference evidence="1 2" key="1">
    <citation type="submission" date="2021-06" db="EMBL/GenBank/DDBJ databases">
        <title>Caerostris extrusa draft genome.</title>
        <authorList>
            <person name="Kono N."/>
            <person name="Arakawa K."/>
        </authorList>
    </citation>
    <scope>NUCLEOTIDE SEQUENCE [LARGE SCALE GENOMIC DNA]</scope>
</reference>
<name>A0AAV4V9N5_CAEEX</name>
<dbReference type="AlphaFoldDB" id="A0AAV4V9N5"/>
<keyword evidence="2" id="KW-1185">Reference proteome</keyword>
<dbReference type="Proteomes" id="UP001054945">
    <property type="component" value="Unassembled WGS sequence"/>
</dbReference>
<evidence type="ECO:0000313" key="1">
    <source>
        <dbReference type="EMBL" id="GIY66997.1"/>
    </source>
</evidence>